<comment type="function">
    <text evidence="2">Could be a virulence factor.</text>
</comment>
<accession>A0A8J8MW25</accession>
<keyword evidence="12" id="KW-1185">Reference proteome</keyword>
<keyword evidence="5" id="KW-0964">Secreted</keyword>
<dbReference type="PROSITE" id="PS50035">
    <property type="entry name" value="PLD"/>
    <property type="match status" value="2"/>
</dbReference>
<evidence type="ECO:0000256" key="3">
    <source>
        <dbReference type="ARBA" id="ARBA00004613"/>
    </source>
</evidence>
<dbReference type="PANTHER" id="PTHR18896:SF76">
    <property type="entry name" value="PHOSPHOLIPASE"/>
    <property type="match status" value="1"/>
</dbReference>
<comment type="catalytic activity">
    <reaction evidence="1">
        <text>a 1,2-diacyl-sn-glycero-3-phosphocholine + H2O = a 1,2-diacyl-sn-glycero-3-phosphate + choline + H(+)</text>
        <dbReference type="Rhea" id="RHEA:14445"/>
        <dbReference type="ChEBI" id="CHEBI:15354"/>
        <dbReference type="ChEBI" id="CHEBI:15377"/>
        <dbReference type="ChEBI" id="CHEBI:15378"/>
        <dbReference type="ChEBI" id="CHEBI:57643"/>
        <dbReference type="ChEBI" id="CHEBI:58608"/>
        <dbReference type="EC" id="3.1.4.4"/>
    </reaction>
</comment>
<evidence type="ECO:0000256" key="1">
    <source>
        <dbReference type="ARBA" id="ARBA00000798"/>
    </source>
</evidence>
<dbReference type="InterPro" id="IPR001736">
    <property type="entry name" value="PLipase_D/transphosphatidylase"/>
</dbReference>
<dbReference type="CDD" id="cd09140">
    <property type="entry name" value="PLDc_vPLD1_2_like_bac_1"/>
    <property type="match status" value="1"/>
</dbReference>
<evidence type="ECO:0000256" key="8">
    <source>
        <dbReference type="ARBA" id="ARBA00023098"/>
    </source>
</evidence>
<dbReference type="InterPro" id="IPR015679">
    <property type="entry name" value="PLipase_D_fam"/>
</dbReference>
<keyword evidence="8" id="KW-0443">Lipid metabolism</keyword>
<dbReference type="Pfam" id="PF00614">
    <property type="entry name" value="PLDc"/>
    <property type="match status" value="1"/>
</dbReference>
<evidence type="ECO:0000256" key="4">
    <source>
        <dbReference type="ARBA" id="ARBA00018392"/>
    </source>
</evidence>
<evidence type="ECO:0000256" key="6">
    <source>
        <dbReference type="ARBA" id="ARBA00022737"/>
    </source>
</evidence>
<proteinExistence type="predicted"/>
<dbReference type="EMBL" id="CP047292">
    <property type="protein sequence ID" value="QUS37343.1"/>
    <property type="molecule type" value="Genomic_DNA"/>
</dbReference>
<evidence type="ECO:0000259" key="10">
    <source>
        <dbReference type="PROSITE" id="PS50035"/>
    </source>
</evidence>
<feature type="domain" description="PLD phosphodiesterase" evidence="10">
    <location>
        <begin position="124"/>
        <end position="151"/>
    </location>
</feature>
<sequence length="481" mass="54296">MLVPGRNCWTIAEAQRFAVLIDAENYFHIARDAMMRAERTITMIGWDFDARIRLDHPQDPDGTPETLGEFILWLVNRKPDLEIRLLQWNSGMLQNWMRGINAYYLMRWKAHKRITARFDGVHPPAGSHHQKLLVVDDSLAFCGGIDMTVKRWDTRAHRDDEPERTSPSGRALGPWHDCATLCDGEAAEALAEVTRRRWERATGQKIAPSGAAPLAWPEGLEPLTGPVRIAVARSRPKMADQTPIREIEALYLDLVASAKDVIYAESQYFASRRVAAAMARRLEEPDGPEIIIVNPDSAEGWLEPIAMDTARARLVESLRRHDRYGRFAIYRPVTEGENPIYVHAKVVLVDDRFLRIGSSNFNNRSMRLDSECDVALDAAQDPTGAMSRRLLDLRHDLLGEHLGRPPEEVAAAVAEHGSVLRAIEALRGRGRSLVPYEVPDLNAVEEWLADNEILDPDGPEEMFEALSHRGLFRGRLRAPRP</sequence>
<keyword evidence="6" id="KW-0677">Repeat</keyword>
<evidence type="ECO:0000256" key="7">
    <source>
        <dbReference type="ARBA" id="ARBA00022801"/>
    </source>
</evidence>
<protein>
    <recommendedName>
        <fullName evidence="4">Phospholipase D</fullName>
    </recommendedName>
    <alternativeName>
        <fullName evidence="9">Choline phosphatase</fullName>
    </alternativeName>
</protein>
<name>A0A8J8MW25_9RHOB</name>
<evidence type="ECO:0000256" key="5">
    <source>
        <dbReference type="ARBA" id="ARBA00022525"/>
    </source>
</evidence>
<dbReference type="PANTHER" id="PTHR18896">
    <property type="entry name" value="PHOSPHOLIPASE D"/>
    <property type="match status" value="1"/>
</dbReference>
<dbReference type="GO" id="GO:0004630">
    <property type="term" value="F:phospholipase D activity"/>
    <property type="evidence" value="ECO:0007669"/>
    <property type="project" value="UniProtKB-EC"/>
</dbReference>
<gene>
    <name evidence="11" type="ORF">GR316_12930</name>
</gene>
<dbReference type="KEGG" id="fap:GR316_12930"/>
<dbReference type="GO" id="GO:0005576">
    <property type="term" value="C:extracellular region"/>
    <property type="evidence" value="ECO:0007669"/>
    <property type="project" value="UniProtKB-SubCell"/>
</dbReference>
<dbReference type="SUPFAM" id="SSF56024">
    <property type="entry name" value="Phospholipase D/nuclease"/>
    <property type="match status" value="2"/>
</dbReference>
<evidence type="ECO:0000313" key="12">
    <source>
        <dbReference type="Proteomes" id="UP000679284"/>
    </source>
</evidence>
<dbReference type="Pfam" id="PF13091">
    <property type="entry name" value="PLDc_2"/>
    <property type="match status" value="1"/>
</dbReference>
<dbReference type="Proteomes" id="UP000679284">
    <property type="component" value="Plasmid unnamed3"/>
</dbReference>
<dbReference type="SMART" id="SM00155">
    <property type="entry name" value="PLDc"/>
    <property type="match status" value="2"/>
</dbReference>
<dbReference type="InterPro" id="IPR025202">
    <property type="entry name" value="PLD-like_dom"/>
</dbReference>
<feature type="domain" description="PLD phosphodiesterase" evidence="10">
    <location>
        <begin position="338"/>
        <end position="365"/>
    </location>
</feature>
<dbReference type="AlphaFoldDB" id="A0A8J8MW25"/>
<keyword evidence="7" id="KW-0378">Hydrolase</keyword>
<dbReference type="Gene3D" id="3.30.870.10">
    <property type="entry name" value="Endonuclease Chain A"/>
    <property type="match status" value="2"/>
</dbReference>
<reference evidence="11" key="1">
    <citation type="submission" date="2020-01" db="EMBL/GenBank/DDBJ databases">
        <authorList>
            <person name="Yang Y."/>
            <person name="Kwon Y.M."/>
        </authorList>
    </citation>
    <scope>NUCLEOTIDE SEQUENCE</scope>
    <source>
        <strain evidence="11">PG104</strain>
        <plasmid evidence="11">unnamed3</plasmid>
    </source>
</reference>
<evidence type="ECO:0000313" key="11">
    <source>
        <dbReference type="EMBL" id="QUS37343.1"/>
    </source>
</evidence>
<dbReference type="GO" id="GO:0009395">
    <property type="term" value="P:phospholipid catabolic process"/>
    <property type="evidence" value="ECO:0007669"/>
    <property type="project" value="TreeGrafter"/>
</dbReference>
<geneLocation type="plasmid" evidence="11 12">
    <name>unnamed3</name>
</geneLocation>
<dbReference type="CDD" id="cd09143">
    <property type="entry name" value="PLDc_vPLD1_2_like_bac_2"/>
    <property type="match status" value="1"/>
</dbReference>
<comment type="subcellular location">
    <subcellularLocation>
        <location evidence="3">Secreted</location>
    </subcellularLocation>
</comment>
<keyword evidence="11" id="KW-0614">Plasmid</keyword>
<evidence type="ECO:0000256" key="9">
    <source>
        <dbReference type="ARBA" id="ARBA00029594"/>
    </source>
</evidence>
<organism evidence="11 12">
    <name type="scientific">Falsirhodobacter algicola</name>
    <dbReference type="NCBI Taxonomy" id="2692330"/>
    <lineage>
        <taxon>Bacteria</taxon>
        <taxon>Pseudomonadati</taxon>
        <taxon>Pseudomonadota</taxon>
        <taxon>Alphaproteobacteria</taxon>
        <taxon>Rhodobacterales</taxon>
        <taxon>Paracoccaceae</taxon>
        <taxon>Falsirhodobacter</taxon>
    </lineage>
</organism>
<evidence type="ECO:0000256" key="2">
    <source>
        <dbReference type="ARBA" id="ARBA00003145"/>
    </source>
</evidence>